<accession>A0A518HT28</accession>
<gene>
    <name evidence="1" type="ORF">Enr13x_38660</name>
</gene>
<dbReference type="RefSeq" id="WP_145388412.1">
    <property type="nucleotide sequence ID" value="NZ_CP037423.1"/>
</dbReference>
<evidence type="ECO:0000313" key="1">
    <source>
        <dbReference type="EMBL" id="QDV44005.1"/>
    </source>
</evidence>
<proteinExistence type="predicted"/>
<sequence>MPEKPAYQSPSRSFVKAESRRDAVRRMIRPDPLLSSLYVDGENKDGKEGWINAIRDQSGAVYRLLFYIDKLQVAPEFSDLEMYEVLYGAVAEHQELNYPRALFTTTGAINMMRDGIPDPKFVNAVKRGILQIVPYTLGRDIKTAHLRENGYAYLCIYDRDGQGIRVLNLLDYLMVYDHRAGEEIQVHQEEELVIGDTRFVRPFLLKYAQGTKAVAEDTASVAERTLRSKRPF</sequence>
<dbReference type="AlphaFoldDB" id="A0A518HT28"/>
<dbReference type="EMBL" id="CP037423">
    <property type="protein sequence ID" value="QDV44005.1"/>
    <property type="molecule type" value="Genomic_DNA"/>
</dbReference>
<keyword evidence="2" id="KW-1185">Reference proteome</keyword>
<dbReference type="OrthoDB" id="252235at2"/>
<evidence type="ECO:0000313" key="2">
    <source>
        <dbReference type="Proteomes" id="UP000319004"/>
    </source>
</evidence>
<name>A0A518HT28_9BACT</name>
<protein>
    <submittedName>
        <fullName evidence="1">Uncharacterized protein</fullName>
    </submittedName>
</protein>
<organism evidence="1 2">
    <name type="scientific">Stieleria neptunia</name>
    <dbReference type="NCBI Taxonomy" id="2527979"/>
    <lineage>
        <taxon>Bacteria</taxon>
        <taxon>Pseudomonadati</taxon>
        <taxon>Planctomycetota</taxon>
        <taxon>Planctomycetia</taxon>
        <taxon>Pirellulales</taxon>
        <taxon>Pirellulaceae</taxon>
        <taxon>Stieleria</taxon>
    </lineage>
</organism>
<dbReference type="Proteomes" id="UP000319004">
    <property type="component" value="Chromosome"/>
</dbReference>
<dbReference type="KEGG" id="snep:Enr13x_38660"/>
<reference evidence="1 2" key="1">
    <citation type="submission" date="2019-03" db="EMBL/GenBank/DDBJ databases">
        <title>Deep-cultivation of Planctomycetes and their phenomic and genomic characterization uncovers novel biology.</title>
        <authorList>
            <person name="Wiegand S."/>
            <person name="Jogler M."/>
            <person name="Boedeker C."/>
            <person name="Pinto D."/>
            <person name="Vollmers J."/>
            <person name="Rivas-Marin E."/>
            <person name="Kohn T."/>
            <person name="Peeters S.H."/>
            <person name="Heuer A."/>
            <person name="Rast P."/>
            <person name="Oberbeckmann S."/>
            <person name="Bunk B."/>
            <person name="Jeske O."/>
            <person name="Meyerdierks A."/>
            <person name="Storesund J.E."/>
            <person name="Kallscheuer N."/>
            <person name="Luecker S."/>
            <person name="Lage O.M."/>
            <person name="Pohl T."/>
            <person name="Merkel B.J."/>
            <person name="Hornburger P."/>
            <person name="Mueller R.-W."/>
            <person name="Bruemmer F."/>
            <person name="Labrenz M."/>
            <person name="Spormann A.M."/>
            <person name="Op den Camp H."/>
            <person name="Overmann J."/>
            <person name="Amann R."/>
            <person name="Jetten M.S.M."/>
            <person name="Mascher T."/>
            <person name="Medema M.H."/>
            <person name="Devos D.P."/>
            <person name="Kaster A.-K."/>
            <person name="Ovreas L."/>
            <person name="Rohde M."/>
            <person name="Galperin M.Y."/>
            <person name="Jogler C."/>
        </authorList>
    </citation>
    <scope>NUCLEOTIDE SEQUENCE [LARGE SCALE GENOMIC DNA]</scope>
    <source>
        <strain evidence="1 2">Enr13</strain>
    </source>
</reference>